<evidence type="ECO:0000313" key="2">
    <source>
        <dbReference type="Proteomes" id="UP000799436"/>
    </source>
</evidence>
<accession>A0A6G1LB57</accession>
<name>A0A6G1LB57_9PEZI</name>
<dbReference type="Proteomes" id="UP000799436">
    <property type="component" value="Unassembled WGS sequence"/>
</dbReference>
<sequence>MFATSNLIFGTSSRGEPNWLPEDLSSEDTGNHSFDDADYKLGSCSLPAGISMVDQPTRSRGRGRIEVWTTCNPRRHNFAAIAMNGSAGTHLRLGPRHDAPTNRRLCHQDNRAWWENERRLGICLSLCLRHRLQHWPHRPHRRCIPSDRLRQESQYSAEETCKGLRNGVLFYYNLYESQRLRDIISQHPSRRSVRQLADL</sequence>
<dbReference type="AlphaFoldDB" id="A0A6G1LB57"/>
<dbReference type="EMBL" id="ML995828">
    <property type="protein sequence ID" value="KAF2770076.1"/>
    <property type="molecule type" value="Genomic_DNA"/>
</dbReference>
<keyword evidence="2" id="KW-1185">Reference proteome</keyword>
<reference evidence="1" key="1">
    <citation type="journal article" date="2020" name="Stud. Mycol.">
        <title>101 Dothideomycetes genomes: a test case for predicting lifestyles and emergence of pathogens.</title>
        <authorList>
            <person name="Haridas S."/>
            <person name="Albert R."/>
            <person name="Binder M."/>
            <person name="Bloem J."/>
            <person name="Labutti K."/>
            <person name="Salamov A."/>
            <person name="Andreopoulos B."/>
            <person name="Baker S."/>
            <person name="Barry K."/>
            <person name="Bills G."/>
            <person name="Bluhm B."/>
            <person name="Cannon C."/>
            <person name="Castanera R."/>
            <person name="Culley D."/>
            <person name="Daum C."/>
            <person name="Ezra D."/>
            <person name="Gonzalez J."/>
            <person name="Henrissat B."/>
            <person name="Kuo A."/>
            <person name="Liang C."/>
            <person name="Lipzen A."/>
            <person name="Lutzoni F."/>
            <person name="Magnuson J."/>
            <person name="Mondo S."/>
            <person name="Nolan M."/>
            <person name="Ohm R."/>
            <person name="Pangilinan J."/>
            <person name="Park H.-J."/>
            <person name="Ramirez L."/>
            <person name="Alfaro M."/>
            <person name="Sun H."/>
            <person name="Tritt A."/>
            <person name="Yoshinaga Y."/>
            <person name="Zwiers L.-H."/>
            <person name="Turgeon B."/>
            <person name="Goodwin S."/>
            <person name="Spatafora J."/>
            <person name="Crous P."/>
            <person name="Grigoriev I."/>
        </authorList>
    </citation>
    <scope>NUCLEOTIDE SEQUENCE</scope>
    <source>
        <strain evidence="1">CBS 116005</strain>
    </source>
</reference>
<evidence type="ECO:0000313" key="1">
    <source>
        <dbReference type="EMBL" id="KAF2770076.1"/>
    </source>
</evidence>
<proteinExistence type="predicted"/>
<protein>
    <submittedName>
        <fullName evidence="1">Uncharacterized protein</fullName>
    </submittedName>
</protein>
<gene>
    <name evidence="1" type="ORF">EJ03DRAFT_79493</name>
</gene>
<organism evidence="1 2">
    <name type="scientific">Teratosphaeria nubilosa</name>
    <dbReference type="NCBI Taxonomy" id="161662"/>
    <lineage>
        <taxon>Eukaryota</taxon>
        <taxon>Fungi</taxon>
        <taxon>Dikarya</taxon>
        <taxon>Ascomycota</taxon>
        <taxon>Pezizomycotina</taxon>
        <taxon>Dothideomycetes</taxon>
        <taxon>Dothideomycetidae</taxon>
        <taxon>Mycosphaerellales</taxon>
        <taxon>Teratosphaeriaceae</taxon>
        <taxon>Teratosphaeria</taxon>
    </lineage>
</organism>